<accession>A0A7G8BC93</accession>
<dbReference type="EMBL" id="CP060394">
    <property type="protein sequence ID" value="QNI30163.1"/>
    <property type="molecule type" value="Genomic_DNA"/>
</dbReference>
<gene>
    <name evidence="3" type="ORF">H7849_13260</name>
</gene>
<dbReference type="PANTHER" id="PTHR35177">
    <property type="entry name" value="HYDROGENASE MATURATION FACTOR HYBG"/>
    <property type="match status" value="1"/>
</dbReference>
<dbReference type="PRINTS" id="PR00445">
    <property type="entry name" value="HUPFHYPC"/>
</dbReference>
<reference evidence="3 4" key="1">
    <citation type="submission" date="2020-08" db="EMBL/GenBank/DDBJ databases">
        <title>Edaphobacter telluris sp. nov. and Acidobacterium dinghuensis sp. nov., two acidobacteria isolated from forest soil.</title>
        <authorList>
            <person name="Fu J."/>
            <person name="Qiu L."/>
        </authorList>
    </citation>
    <scope>NUCLEOTIDE SEQUENCE [LARGE SCALE GENOMIC DNA]</scope>
    <source>
        <strain evidence="3">4Y35</strain>
    </source>
</reference>
<dbReference type="Pfam" id="PF01455">
    <property type="entry name" value="HupF_HypC"/>
    <property type="match status" value="1"/>
</dbReference>
<dbReference type="Proteomes" id="UP000515312">
    <property type="component" value="Chromosome"/>
</dbReference>
<evidence type="ECO:0000313" key="3">
    <source>
        <dbReference type="EMBL" id="QNI30163.1"/>
    </source>
</evidence>
<dbReference type="InterPro" id="IPR019812">
    <property type="entry name" value="Hydgase_assmbl_chp_CS"/>
</dbReference>
<evidence type="ECO:0000256" key="2">
    <source>
        <dbReference type="SAM" id="MobiDB-lite"/>
    </source>
</evidence>
<dbReference type="KEGG" id="adin:H7849_13260"/>
<dbReference type="RefSeq" id="WP_186739828.1">
    <property type="nucleotide sequence ID" value="NZ_CP060394.1"/>
</dbReference>
<dbReference type="PROSITE" id="PS01097">
    <property type="entry name" value="HUPF_HYPC"/>
    <property type="match status" value="1"/>
</dbReference>
<comment type="similarity">
    <text evidence="1">Belongs to the HupF/HypC family.</text>
</comment>
<dbReference type="FunFam" id="2.30.30.140:FF:000022">
    <property type="entry name" value="Hydrogenase assembly chaperone HybG"/>
    <property type="match status" value="1"/>
</dbReference>
<name>A0A7G8BC93_9BACT</name>
<protein>
    <submittedName>
        <fullName evidence="3">HypC/HybG/HupF family hydrogenase formation chaperone</fullName>
    </submittedName>
</protein>
<dbReference type="Gene3D" id="2.30.30.140">
    <property type="match status" value="1"/>
</dbReference>
<dbReference type="GO" id="GO:0051604">
    <property type="term" value="P:protein maturation"/>
    <property type="evidence" value="ECO:0007669"/>
    <property type="project" value="TreeGrafter"/>
</dbReference>
<dbReference type="InterPro" id="IPR001109">
    <property type="entry name" value="Hydrogenase_HupF/HypC"/>
</dbReference>
<organism evidence="3 4">
    <name type="scientific">Alloacidobacterium dinghuense</name>
    <dbReference type="NCBI Taxonomy" id="2763107"/>
    <lineage>
        <taxon>Bacteria</taxon>
        <taxon>Pseudomonadati</taxon>
        <taxon>Acidobacteriota</taxon>
        <taxon>Terriglobia</taxon>
        <taxon>Terriglobales</taxon>
        <taxon>Acidobacteriaceae</taxon>
        <taxon>Alloacidobacterium</taxon>
    </lineage>
</organism>
<proteinExistence type="inferred from homology"/>
<dbReference type="NCBIfam" id="TIGR00074">
    <property type="entry name" value="hypC_hupF"/>
    <property type="match status" value="1"/>
</dbReference>
<keyword evidence="4" id="KW-1185">Reference proteome</keyword>
<feature type="compositionally biased region" description="Polar residues" evidence="2">
    <location>
        <begin position="93"/>
        <end position="102"/>
    </location>
</feature>
<dbReference type="GO" id="GO:0005506">
    <property type="term" value="F:iron ion binding"/>
    <property type="evidence" value="ECO:0007669"/>
    <property type="project" value="TreeGrafter"/>
</dbReference>
<evidence type="ECO:0000313" key="4">
    <source>
        <dbReference type="Proteomes" id="UP000515312"/>
    </source>
</evidence>
<dbReference type="SUPFAM" id="SSF159127">
    <property type="entry name" value="HupF/HypC-like"/>
    <property type="match status" value="1"/>
</dbReference>
<dbReference type="AlphaFoldDB" id="A0A7G8BC93"/>
<dbReference type="GO" id="GO:1902670">
    <property type="term" value="F:carbon dioxide binding"/>
    <property type="evidence" value="ECO:0007669"/>
    <property type="project" value="TreeGrafter"/>
</dbReference>
<feature type="region of interest" description="Disordered" evidence="2">
    <location>
        <begin position="82"/>
        <end position="102"/>
    </location>
</feature>
<evidence type="ECO:0000256" key="1">
    <source>
        <dbReference type="ARBA" id="ARBA00006018"/>
    </source>
</evidence>
<dbReference type="PANTHER" id="PTHR35177:SF2">
    <property type="entry name" value="HYDROGENASE MATURATION FACTOR HYBG"/>
    <property type="match status" value="1"/>
</dbReference>
<sequence length="102" mass="11115">MCLAIPGRIVGLVPGETHLGTVEVAGVRRKVDLGLLLEEMPVVGDWVLIHVGFAMTKISEQDALEQMHLLQMLGETEQAMQEVRGYGFEETGEQSSGNPQPN</sequence>